<dbReference type="Gene3D" id="3.40.50.1820">
    <property type="entry name" value="alpha/beta hydrolase"/>
    <property type="match status" value="2"/>
</dbReference>
<organism evidence="10">
    <name type="scientific">Culicoides sonorensis</name>
    <name type="common">Biting midge</name>
    <dbReference type="NCBI Taxonomy" id="179676"/>
    <lineage>
        <taxon>Eukaryota</taxon>
        <taxon>Metazoa</taxon>
        <taxon>Ecdysozoa</taxon>
        <taxon>Arthropoda</taxon>
        <taxon>Hexapoda</taxon>
        <taxon>Insecta</taxon>
        <taxon>Pterygota</taxon>
        <taxon>Neoptera</taxon>
        <taxon>Endopterygota</taxon>
        <taxon>Diptera</taxon>
        <taxon>Nematocera</taxon>
        <taxon>Chironomoidea</taxon>
        <taxon>Ceratopogonidae</taxon>
        <taxon>Ceratopogoninae</taxon>
        <taxon>Culicoides</taxon>
        <taxon>Monoculicoides</taxon>
    </lineage>
</organism>
<dbReference type="VEuPathDB" id="VectorBase:CSON004581"/>
<evidence type="ECO:0000256" key="3">
    <source>
        <dbReference type="ARBA" id="ARBA00022801"/>
    </source>
</evidence>
<keyword evidence="5" id="KW-0325">Glycoprotein</keyword>
<dbReference type="Pfam" id="PF00135">
    <property type="entry name" value="COesterase"/>
    <property type="match status" value="2"/>
</dbReference>
<feature type="domain" description="Carboxylesterase type B" evidence="8">
    <location>
        <begin position="43"/>
        <end position="409"/>
    </location>
</feature>
<sequence>MQFNFLFKLSLLLIVIFITLVHCDGIDNNKLEENNSVDGSINAVVHIENGPLRGEHRGHFYAFEGIPYAEPPIGQRRFEPPKAYTLKWEEPFDATKPGSSCLQWDHFKFDDTDKLRGAEDCLFLNVYTPELEPAEKLPVYVYIHGGAFMFGNGDYYGPKILTTRKLVYVNLNYRLGPLGFLTLENDLVPGNMGMKDQVLALKWVQNNIAAFGGDPKKVTITGFSAGGASVHLHYMSPLSMGLFSRGISHSGCALNPWVFMEKGKEKAKKVAESVGCPTSSSYKLLACLKEKPAEDIVRTVPLFQPYLYNPFSPFAVTVEPKHEGAFLSKRPIDILRLRQFQELPWLASATEAEGLYPAGEFMRHDSYLPEIDQDWNEIVPFILDFNNTIPGDRIKTVAQQIRKHYLGKDTQYGDGEDMSGKNENLGVAHGEDVYLLYSTDDLRDEIRPYNFDEKRMQSQLLDLYVTFGTTDQPKMGDFEVPAIDALSVAQNTVKHACIDSPDSVATAAADNFGEEEFWDSLDLAENRSAVNCHQINMFKNTFKFKLIFSLITFVVSTDPVIKTQQSGTFIGETREYVDAFEGIRYAKPPIGELRFEPPLPFDADPNETYTVKKPAPFCLQWNLAKFEGDLIEGDEDCLFLNVYVPHVEDKTEAKLPVIFHIHGGAFQFGSGTLYGPKYLAKKGMILVNMQYRLGVLGFLSSGDTLIPGNMGFKDQALALKWVHENIEAFGGDPNKITIAGWSAGAGSSHAHAFSPLSRGLFNGGISHSGTATSHWMLSEDVTNKFNFITSGVECDKEDRNEILTCLKSKNAADIVRKASTAFTYLWFPGVSFALVVEPPSDHAFMIDTPMNLLKKGDYAKVPWLASVTEDDGLWFSATFVRNNNTEILKDMNERWDEVAPLMFDYYLLESKEKQIEISKKIRQHYFGDEPINRENIKKLTKVFTDRYFKHGIARAAKYQETFMVYLFNFKVQYGFGEFLSNSEVTSDLGVSHGDDLILIYDNFMRENRPFNDEEEKVSEDLIQFYDGIVNERSGGLKLIPSPTTFKYMEIFGRNNETGHVVAYDDFGDLGFWNSLELDEEF</sequence>
<dbReference type="PROSITE" id="PS00941">
    <property type="entry name" value="CARBOXYLESTERASE_B_2"/>
    <property type="match status" value="2"/>
</dbReference>
<evidence type="ECO:0000313" key="10">
    <source>
        <dbReference type="EMBL" id="SSX21410.1"/>
    </source>
</evidence>
<dbReference type="EC" id="3.1.1.1" evidence="6"/>
<comment type="similarity">
    <text evidence="1">Belongs to the type-B carboxylesterase/lipase family.</text>
</comment>
<feature type="signal peptide" evidence="7">
    <location>
        <begin position="1"/>
        <end position="23"/>
    </location>
</feature>
<dbReference type="SUPFAM" id="SSF53474">
    <property type="entry name" value="alpha/beta-Hydrolases"/>
    <property type="match status" value="2"/>
</dbReference>
<evidence type="ECO:0000256" key="4">
    <source>
        <dbReference type="ARBA" id="ARBA00023157"/>
    </source>
</evidence>
<dbReference type="AlphaFoldDB" id="A0A336LU70"/>
<evidence type="ECO:0000256" key="5">
    <source>
        <dbReference type="ARBA" id="ARBA00023180"/>
    </source>
</evidence>
<keyword evidence="4" id="KW-1015">Disulfide bond</keyword>
<proteinExistence type="inferred from homology"/>
<reference evidence="10" key="2">
    <citation type="submission" date="2018-07" db="EMBL/GenBank/DDBJ databases">
        <authorList>
            <person name="Quirk P.G."/>
            <person name="Krulwich T.A."/>
        </authorList>
    </citation>
    <scope>NUCLEOTIDE SEQUENCE</scope>
</reference>
<dbReference type="InterPro" id="IPR019819">
    <property type="entry name" value="Carboxylesterase_B_CS"/>
</dbReference>
<dbReference type="InterPro" id="IPR002018">
    <property type="entry name" value="CarbesteraseB"/>
</dbReference>
<evidence type="ECO:0000313" key="9">
    <source>
        <dbReference type="EMBL" id="SSX01030.1"/>
    </source>
</evidence>
<evidence type="ECO:0000256" key="1">
    <source>
        <dbReference type="ARBA" id="ARBA00005964"/>
    </source>
</evidence>
<dbReference type="PANTHER" id="PTHR43142">
    <property type="entry name" value="CARBOXYLIC ESTER HYDROLASE"/>
    <property type="match status" value="1"/>
</dbReference>
<dbReference type="EMBL" id="UFQS01000192">
    <property type="protein sequence ID" value="SSX01030.1"/>
    <property type="molecule type" value="Genomic_DNA"/>
</dbReference>
<reference evidence="9" key="1">
    <citation type="submission" date="2018-04" db="EMBL/GenBank/DDBJ databases">
        <authorList>
            <person name="Go L.Y."/>
            <person name="Mitchell J.A."/>
        </authorList>
    </citation>
    <scope>NUCLEOTIDE SEQUENCE</scope>
    <source>
        <tissue evidence="9">Whole organism</tissue>
    </source>
</reference>
<evidence type="ECO:0000256" key="6">
    <source>
        <dbReference type="ARBA" id="ARBA00039155"/>
    </source>
</evidence>
<dbReference type="InterPro" id="IPR019826">
    <property type="entry name" value="Carboxylesterase_B_AS"/>
</dbReference>
<dbReference type="OMA" id="PFSENTW"/>
<feature type="domain" description="Carboxylesterase type B" evidence="8">
    <location>
        <begin position="558"/>
        <end position="1024"/>
    </location>
</feature>
<name>A0A336LU70_CULSO</name>
<dbReference type="GO" id="GO:0106435">
    <property type="term" value="F:carboxylesterase activity"/>
    <property type="evidence" value="ECO:0007669"/>
    <property type="project" value="UniProtKB-EC"/>
</dbReference>
<keyword evidence="2" id="KW-0719">Serine esterase</keyword>
<dbReference type="PROSITE" id="PS00122">
    <property type="entry name" value="CARBOXYLESTERASE_B_1"/>
    <property type="match status" value="2"/>
</dbReference>
<dbReference type="PANTHER" id="PTHR43142:SF1">
    <property type="entry name" value="CARBOXYLIC ESTER HYDROLASE"/>
    <property type="match status" value="1"/>
</dbReference>
<gene>
    <name evidence="10" type="primary">CSON004581</name>
</gene>
<accession>A0A336LU70</accession>
<evidence type="ECO:0000259" key="8">
    <source>
        <dbReference type="Pfam" id="PF00135"/>
    </source>
</evidence>
<protein>
    <recommendedName>
        <fullName evidence="6">carboxylesterase</fullName>
        <ecNumber evidence="6">3.1.1.1</ecNumber>
    </recommendedName>
</protein>
<feature type="chain" id="PRO_5033343049" description="carboxylesterase" evidence="7">
    <location>
        <begin position="24"/>
        <end position="1081"/>
    </location>
</feature>
<keyword evidence="7" id="KW-0732">Signal</keyword>
<keyword evidence="3" id="KW-0378">Hydrolase</keyword>
<dbReference type="EMBL" id="UFQT01000192">
    <property type="protein sequence ID" value="SSX21410.1"/>
    <property type="molecule type" value="Genomic_DNA"/>
</dbReference>
<dbReference type="InterPro" id="IPR029058">
    <property type="entry name" value="AB_hydrolase_fold"/>
</dbReference>
<evidence type="ECO:0000256" key="7">
    <source>
        <dbReference type="SAM" id="SignalP"/>
    </source>
</evidence>
<evidence type="ECO:0000256" key="2">
    <source>
        <dbReference type="ARBA" id="ARBA00022487"/>
    </source>
</evidence>